<reference evidence="2 3" key="1">
    <citation type="journal article" date="2013" name="Nat. Genet.">
        <title>The genome of the hydatid tapeworm Echinococcus granulosus.</title>
        <authorList>
            <person name="Zheng H."/>
            <person name="Zhang W."/>
            <person name="Zhang L."/>
            <person name="Zhang Z."/>
            <person name="Li J."/>
            <person name="Lu G."/>
            <person name="Zhu Y."/>
            <person name="Wang Y."/>
            <person name="Huang Y."/>
            <person name="Liu J."/>
            <person name="Kang H."/>
            <person name="Chen J."/>
            <person name="Wang L."/>
            <person name="Chen A."/>
            <person name="Yu S."/>
            <person name="Gao Z."/>
            <person name="Jin L."/>
            <person name="Gu W."/>
            <person name="Wang Z."/>
            <person name="Zhao L."/>
            <person name="Shi B."/>
            <person name="Wen H."/>
            <person name="Lin R."/>
            <person name="Jones M.K."/>
            <person name="Brejova B."/>
            <person name="Vinar T."/>
            <person name="Zhao G."/>
            <person name="McManus D.P."/>
            <person name="Chen Z."/>
            <person name="Zhou Y."/>
            <person name="Wang S."/>
        </authorList>
    </citation>
    <scope>NUCLEOTIDE SEQUENCE [LARGE SCALE GENOMIC DNA]</scope>
</reference>
<proteinExistence type="predicted"/>
<evidence type="ECO:0000313" key="3">
    <source>
        <dbReference type="Proteomes" id="UP000019149"/>
    </source>
</evidence>
<keyword evidence="3" id="KW-1185">Reference proteome</keyword>
<dbReference type="OMA" id="HHRCAFL"/>
<dbReference type="GeneID" id="36338438"/>
<feature type="region of interest" description="Disordered" evidence="1">
    <location>
        <begin position="451"/>
        <end position="483"/>
    </location>
</feature>
<dbReference type="KEGG" id="egl:EGR_02723"/>
<accession>W6UL73</accession>
<gene>
    <name evidence="2" type="ORF">EGR_02723</name>
</gene>
<dbReference type="CTD" id="36338438"/>
<evidence type="ECO:0000256" key="1">
    <source>
        <dbReference type="SAM" id="MobiDB-lite"/>
    </source>
</evidence>
<dbReference type="OrthoDB" id="6229818at2759"/>
<dbReference type="STRING" id="6210.W6UL73"/>
<dbReference type="EMBL" id="APAU02000013">
    <property type="protein sequence ID" value="EUB62270.1"/>
    <property type="molecule type" value="Genomic_DNA"/>
</dbReference>
<dbReference type="RefSeq" id="XP_024353466.1">
    <property type="nucleotide sequence ID" value="XM_024491972.1"/>
</dbReference>
<name>W6UL73_ECHGR</name>
<comment type="caution">
    <text evidence="2">The sequence shown here is derived from an EMBL/GenBank/DDBJ whole genome shotgun (WGS) entry which is preliminary data.</text>
</comment>
<dbReference type="AlphaFoldDB" id="W6UL73"/>
<protein>
    <submittedName>
        <fullName evidence="2">Uncharacterized protein</fullName>
    </submittedName>
</protein>
<dbReference type="Proteomes" id="UP000019149">
    <property type="component" value="Unassembled WGS sequence"/>
</dbReference>
<evidence type="ECO:0000313" key="2">
    <source>
        <dbReference type="EMBL" id="EUB62270.1"/>
    </source>
</evidence>
<sequence length="483" mass="54261">MAACKNRAFLPPDYVCVSKRLHRAVSNWSLSDLDKIIWALERDNMLSVEELRNIVPSKKAEDIEQLISLCLSNDAADFGGNLAPEQIPTEESTLEIMKNSFKSVVPARFSPGPGISSVLRDIARNECSNDTENRCTAIRLGGPKGFISPDYGRIYGYIADSLTLVKTRPRVEDSDVVVLLDMLFCLLQATDYLLTKGSSGDIERAFSGVTDKIGVLISSISASYHHRCAFLKKISVSSTYDIESLTSSFPQDALASASCRPNVLPYTAPILVLKEAWLSSNFSQCILLKKAMRDIFRECWQLPAAEGDENLEKVQKKLTKFIMNPLRIKVKDVPSVCEYLSTLGMLMRHYEERITSRIVPSTSLTTPEPRIAQNTLIHSAAKLIADYQSGKRASYLFMCKFCKHNLVRPVSLPVERREVDRFINTVHIPRPDVPRMAMKTTLSPQILRSVDSRRRTDVPRVPTNSFKAKKAPSRPPKLYRRVD</sequence>
<organism evidence="2 3">
    <name type="scientific">Echinococcus granulosus</name>
    <name type="common">Hydatid tapeworm</name>
    <dbReference type="NCBI Taxonomy" id="6210"/>
    <lineage>
        <taxon>Eukaryota</taxon>
        <taxon>Metazoa</taxon>
        <taxon>Spiralia</taxon>
        <taxon>Lophotrochozoa</taxon>
        <taxon>Platyhelminthes</taxon>
        <taxon>Cestoda</taxon>
        <taxon>Eucestoda</taxon>
        <taxon>Cyclophyllidea</taxon>
        <taxon>Taeniidae</taxon>
        <taxon>Echinococcus</taxon>
        <taxon>Echinococcus granulosus group</taxon>
    </lineage>
</organism>